<name>A0A9Q1F9I1_SYNKA</name>
<protein>
    <submittedName>
        <fullName evidence="2">Uncharacterized protein</fullName>
    </submittedName>
</protein>
<proteinExistence type="predicted"/>
<feature type="compositionally biased region" description="Polar residues" evidence="1">
    <location>
        <begin position="21"/>
        <end position="44"/>
    </location>
</feature>
<reference evidence="2" key="1">
    <citation type="journal article" date="2023" name="Science">
        <title>Genome structures resolve the early diversification of teleost fishes.</title>
        <authorList>
            <person name="Parey E."/>
            <person name="Louis A."/>
            <person name="Montfort J."/>
            <person name="Bouchez O."/>
            <person name="Roques C."/>
            <person name="Iampietro C."/>
            <person name="Lluch J."/>
            <person name="Castinel A."/>
            <person name="Donnadieu C."/>
            <person name="Desvignes T."/>
            <person name="Floi Bucao C."/>
            <person name="Jouanno E."/>
            <person name="Wen M."/>
            <person name="Mejri S."/>
            <person name="Dirks R."/>
            <person name="Jansen H."/>
            <person name="Henkel C."/>
            <person name="Chen W.J."/>
            <person name="Zahm M."/>
            <person name="Cabau C."/>
            <person name="Klopp C."/>
            <person name="Thompson A.W."/>
            <person name="Robinson-Rechavi M."/>
            <person name="Braasch I."/>
            <person name="Lecointre G."/>
            <person name="Bobe J."/>
            <person name="Postlethwait J.H."/>
            <person name="Berthelot C."/>
            <person name="Roest Crollius H."/>
            <person name="Guiguen Y."/>
        </authorList>
    </citation>
    <scope>NUCLEOTIDE SEQUENCE</scope>
    <source>
        <strain evidence="2">WJC10195</strain>
    </source>
</reference>
<comment type="caution">
    <text evidence="2">The sequence shown here is derived from an EMBL/GenBank/DDBJ whole genome shotgun (WGS) entry which is preliminary data.</text>
</comment>
<organism evidence="2 3">
    <name type="scientific">Synaphobranchus kaupii</name>
    <name type="common">Kaup's arrowtooth eel</name>
    <dbReference type="NCBI Taxonomy" id="118154"/>
    <lineage>
        <taxon>Eukaryota</taxon>
        <taxon>Metazoa</taxon>
        <taxon>Chordata</taxon>
        <taxon>Craniata</taxon>
        <taxon>Vertebrata</taxon>
        <taxon>Euteleostomi</taxon>
        <taxon>Actinopterygii</taxon>
        <taxon>Neopterygii</taxon>
        <taxon>Teleostei</taxon>
        <taxon>Anguilliformes</taxon>
        <taxon>Synaphobranchidae</taxon>
        <taxon>Synaphobranchus</taxon>
    </lineage>
</organism>
<feature type="compositionally biased region" description="Basic and acidic residues" evidence="1">
    <location>
        <begin position="54"/>
        <end position="82"/>
    </location>
</feature>
<accession>A0A9Q1F9I1</accession>
<evidence type="ECO:0000256" key="1">
    <source>
        <dbReference type="SAM" id="MobiDB-lite"/>
    </source>
</evidence>
<dbReference type="Proteomes" id="UP001152622">
    <property type="component" value="Chromosome 7"/>
</dbReference>
<sequence>MFLITTSQDEKVRLKCWQQPPVNTSGTLGKTFQSNNTNTSSPQLPGTVGAVTARLEREQRTGPQQTREERTLGEGRGEEKRGRAAHRRTASTPPAAVPVRFMLPGAAPASPYPSGAGGLVECQRTRGADFRAFAREPHFKPLHPSKGSLFAVPPCAL</sequence>
<evidence type="ECO:0000313" key="3">
    <source>
        <dbReference type="Proteomes" id="UP001152622"/>
    </source>
</evidence>
<gene>
    <name evidence="2" type="ORF">SKAU_G00213320</name>
</gene>
<dbReference type="AlphaFoldDB" id="A0A9Q1F9I1"/>
<keyword evidence="3" id="KW-1185">Reference proteome</keyword>
<feature type="region of interest" description="Disordered" evidence="1">
    <location>
        <begin position="21"/>
        <end position="98"/>
    </location>
</feature>
<evidence type="ECO:0000313" key="2">
    <source>
        <dbReference type="EMBL" id="KAJ8353765.1"/>
    </source>
</evidence>
<dbReference type="EMBL" id="JAINUF010000007">
    <property type="protein sequence ID" value="KAJ8353765.1"/>
    <property type="molecule type" value="Genomic_DNA"/>
</dbReference>